<proteinExistence type="predicted"/>
<feature type="region of interest" description="Disordered" evidence="1">
    <location>
        <begin position="1"/>
        <end position="23"/>
    </location>
</feature>
<protein>
    <submittedName>
        <fullName evidence="2">Uncharacterized protein</fullName>
    </submittedName>
</protein>
<sequence>MGGKNVSYEGQVVDAPGSEDVDSDKAKDFDLIVHVTGHPGHGFHGSHLWISRNAKNIDDGRGDIRALSTGAEGLYACALNNAVDAALSSFRKKQNPNICAIRFFGDYQNLEKCTER</sequence>
<evidence type="ECO:0000313" key="2">
    <source>
        <dbReference type="EMBL" id="EFQ86156.1"/>
    </source>
</evidence>
<gene>
    <name evidence="2" type="ORF">PTT_18671</name>
</gene>
<keyword evidence="3" id="KW-1185">Reference proteome</keyword>
<dbReference type="EMBL" id="GL537516">
    <property type="protein sequence ID" value="EFQ86156.1"/>
    <property type="molecule type" value="Genomic_DNA"/>
</dbReference>
<dbReference type="Proteomes" id="UP000001067">
    <property type="component" value="Unassembled WGS sequence"/>
</dbReference>
<dbReference type="KEGG" id="pte:PTT_18671"/>
<reference evidence="2 3" key="1">
    <citation type="journal article" date="2010" name="Genome Biol.">
        <title>A first genome assembly of the barley fungal pathogen Pyrenophora teres f. teres.</title>
        <authorList>
            <person name="Ellwood S.R."/>
            <person name="Liu Z."/>
            <person name="Syme R.A."/>
            <person name="Lai Z."/>
            <person name="Hane J.K."/>
            <person name="Keiper F."/>
            <person name="Moffat C.S."/>
            <person name="Oliver R.P."/>
            <person name="Friesen T.L."/>
        </authorList>
    </citation>
    <scope>NUCLEOTIDE SEQUENCE [LARGE SCALE GENOMIC DNA]</scope>
    <source>
        <strain evidence="2 3">0-1</strain>
    </source>
</reference>
<dbReference type="AlphaFoldDB" id="E3S794"/>
<name>E3S794_PYRTT</name>
<accession>E3S794</accession>
<evidence type="ECO:0000256" key="1">
    <source>
        <dbReference type="SAM" id="MobiDB-lite"/>
    </source>
</evidence>
<evidence type="ECO:0000313" key="3">
    <source>
        <dbReference type="Proteomes" id="UP000001067"/>
    </source>
</evidence>
<organism evidence="3">
    <name type="scientific">Pyrenophora teres f. teres (strain 0-1)</name>
    <name type="common">Barley net blotch fungus</name>
    <name type="synonym">Drechslera teres f. teres</name>
    <dbReference type="NCBI Taxonomy" id="861557"/>
    <lineage>
        <taxon>Eukaryota</taxon>
        <taxon>Fungi</taxon>
        <taxon>Dikarya</taxon>
        <taxon>Ascomycota</taxon>
        <taxon>Pezizomycotina</taxon>
        <taxon>Dothideomycetes</taxon>
        <taxon>Pleosporomycetidae</taxon>
        <taxon>Pleosporales</taxon>
        <taxon>Pleosporineae</taxon>
        <taxon>Pleosporaceae</taxon>
        <taxon>Pyrenophora</taxon>
    </lineage>
</organism>
<dbReference type="HOGENOM" id="CLU_2098087_0_0_1"/>